<reference evidence="2" key="2">
    <citation type="submission" date="2011-02" db="EMBL/GenBank/DDBJ databases">
        <title>The complete genome of Fluviicola taffensis DSM 16823.</title>
        <authorList>
            <consortium name="US DOE Joint Genome Institute (JGI-PGF)"/>
            <person name="Lucas S."/>
            <person name="Copeland A."/>
            <person name="Lapidus A."/>
            <person name="Bruce D."/>
            <person name="Goodwin L."/>
            <person name="Pitluck S."/>
            <person name="Kyrpides N."/>
            <person name="Mavromatis K."/>
            <person name="Ivanova N."/>
            <person name="Mikhailova N."/>
            <person name="Pagani I."/>
            <person name="Chertkov O."/>
            <person name="Detter J.C."/>
            <person name="Han C."/>
            <person name="Tapia R."/>
            <person name="Land M."/>
            <person name="Hauser L."/>
            <person name="Markowitz V."/>
            <person name="Cheng J.-F."/>
            <person name="Hugenholtz P."/>
            <person name="Woyke T."/>
            <person name="Wu D."/>
            <person name="Tindall B."/>
            <person name="Pomrenke H.G."/>
            <person name="Brambilla E."/>
            <person name="Klenk H.-P."/>
            <person name="Eisen J.A."/>
        </authorList>
    </citation>
    <scope>NUCLEOTIDE SEQUENCE [LARGE SCALE GENOMIC DNA]</scope>
    <source>
        <strain evidence="2">DSM 16823 / RW262 / RW262</strain>
    </source>
</reference>
<protein>
    <submittedName>
        <fullName evidence="1">Uncharacterized protein</fullName>
    </submittedName>
</protein>
<dbReference type="KEGG" id="fte:Fluta_3036"/>
<gene>
    <name evidence="1" type="ordered locus">Fluta_3036</name>
</gene>
<accession>F2IJV4</accession>
<dbReference type="eggNOG" id="ENOG50335SQ">
    <property type="taxonomic scope" value="Bacteria"/>
</dbReference>
<keyword evidence="2" id="KW-1185">Reference proteome</keyword>
<dbReference type="Pfam" id="PF22105">
    <property type="entry name" value="DUF6943"/>
    <property type="match status" value="1"/>
</dbReference>
<evidence type="ECO:0000313" key="2">
    <source>
        <dbReference type="Proteomes" id="UP000007463"/>
    </source>
</evidence>
<evidence type="ECO:0000313" key="1">
    <source>
        <dbReference type="EMBL" id="AEA45013.1"/>
    </source>
</evidence>
<name>F2IJV4_FLUTR</name>
<dbReference type="STRING" id="755732.Fluta_3036"/>
<dbReference type="HOGENOM" id="CLU_1833514_0_0_10"/>
<dbReference type="RefSeq" id="WP_013687781.1">
    <property type="nucleotide sequence ID" value="NC_015321.1"/>
</dbReference>
<organism evidence="1 2">
    <name type="scientific">Fluviicola taffensis (strain DSM 16823 / NCIMB 13979 / RW262)</name>
    <dbReference type="NCBI Taxonomy" id="755732"/>
    <lineage>
        <taxon>Bacteria</taxon>
        <taxon>Pseudomonadati</taxon>
        <taxon>Bacteroidota</taxon>
        <taxon>Flavobacteriia</taxon>
        <taxon>Flavobacteriales</taxon>
        <taxon>Crocinitomicaceae</taxon>
        <taxon>Fluviicola</taxon>
    </lineage>
</organism>
<sequence>MFQFKLKCHRVNEEYKGFHFFILNKGLNSGKPLNEPCPNCFVCICQSEQEKESLYWITFALWQGNRFREFLYGSAIPFIRINDLKNCLKYGIEGSKRNNKIFYSGIELLQEITTKDLRHREILKTLNKLKYALIRDILR</sequence>
<dbReference type="Proteomes" id="UP000007463">
    <property type="component" value="Chromosome"/>
</dbReference>
<proteinExistence type="predicted"/>
<dbReference type="EMBL" id="CP002542">
    <property type="protein sequence ID" value="AEA45013.1"/>
    <property type="molecule type" value="Genomic_DNA"/>
</dbReference>
<reference evidence="1 2" key="1">
    <citation type="journal article" date="2011" name="Stand. Genomic Sci.">
        <title>Complete genome sequence of the gliding freshwater bacterium Fluviicola taffensis type strain (RW262).</title>
        <authorList>
            <person name="Woyke T."/>
            <person name="Chertkov O."/>
            <person name="Lapidus A."/>
            <person name="Nolan M."/>
            <person name="Lucas S."/>
            <person name="Del Rio T.G."/>
            <person name="Tice H."/>
            <person name="Cheng J.F."/>
            <person name="Tapia R."/>
            <person name="Han C."/>
            <person name="Goodwin L."/>
            <person name="Pitluck S."/>
            <person name="Liolios K."/>
            <person name="Pagani I."/>
            <person name="Ivanova N."/>
            <person name="Huntemann M."/>
            <person name="Mavromatis K."/>
            <person name="Mikhailova N."/>
            <person name="Pati A."/>
            <person name="Chen A."/>
            <person name="Palaniappan K."/>
            <person name="Land M."/>
            <person name="Hauser L."/>
            <person name="Brambilla E.M."/>
            <person name="Rohde M."/>
            <person name="Mwirichia R."/>
            <person name="Sikorski J."/>
            <person name="Tindall B.J."/>
            <person name="Goker M."/>
            <person name="Bristow J."/>
            <person name="Eisen J.A."/>
            <person name="Markowitz V."/>
            <person name="Hugenholtz P."/>
            <person name="Klenk H.P."/>
            <person name="Kyrpides N.C."/>
        </authorList>
    </citation>
    <scope>NUCLEOTIDE SEQUENCE [LARGE SCALE GENOMIC DNA]</scope>
    <source>
        <strain evidence="2">DSM 16823 / RW262 / RW262</strain>
    </source>
</reference>
<dbReference type="InterPro" id="IPR054223">
    <property type="entry name" value="DUF6943"/>
</dbReference>
<dbReference type="AlphaFoldDB" id="F2IJV4"/>